<protein>
    <submittedName>
        <fullName evidence="1">Uncharacterized protein</fullName>
    </submittedName>
</protein>
<reference evidence="1" key="1">
    <citation type="submission" date="2020-02" db="EMBL/GenBank/DDBJ databases">
        <authorList>
            <person name="Meier V. D."/>
        </authorList>
    </citation>
    <scope>NUCLEOTIDE SEQUENCE</scope>
    <source>
        <strain evidence="1">AVDCRST_MAG56</strain>
    </source>
</reference>
<name>A0A6J4HVU7_9SPHI</name>
<evidence type="ECO:0000313" key="1">
    <source>
        <dbReference type="EMBL" id="CAA9234865.1"/>
    </source>
</evidence>
<accession>A0A6J4HVU7</accession>
<gene>
    <name evidence="1" type="ORF">AVDCRST_MAG56-1131</name>
</gene>
<proteinExistence type="predicted"/>
<dbReference type="EMBL" id="CADCTQ010000108">
    <property type="protein sequence ID" value="CAA9234865.1"/>
    <property type="molecule type" value="Genomic_DNA"/>
</dbReference>
<organism evidence="1">
    <name type="scientific">uncultured Cytophagales bacterium</name>
    <dbReference type="NCBI Taxonomy" id="158755"/>
    <lineage>
        <taxon>Bacteria</taxon>
        <taxon>Pseudomonadati</taxon>
        <taxon>Bacteroidota</taxon>
        <taxon>Sphingobacteriia</taxon>
        <taxon>Sphingobacteriales</taxon>
        <taxon>environmental samples</taxon>
    </lineage>
</organism>
<sequence length="73" mass="8465">MKTFLIFHLFCPCVEVPFPSQPPDFLSFFSLLQNFFANQIVFRLDTACRTVRRTILPQDFGYSAFSTRPLPDA</sequence>
<dbReference type="AlphaFoldDB" id="A0A6J4HVU7"/>